<dbReference type="PANTHER" id="PTHR47876:SF2">
    <property type="entry name" value="GCN5-RELATED N-ACETYLTRANSFERASE 7, CHLOROPLASTIC"/>
    <property type="match status" value="1"/>
</dbReference>
<evidence type="ECO:0000313" key="2">
    <source>
        <dbReference type="EMBL" id="KAJ8750969.1"/>
    </source>
</evidence>
<dbReference type="InterPro" id="IPR016181">
    <property type="entry name" value="Acyl_CoA_acyltransferase"/>
</dbReference>
<proteinExistence type="predicted"/>
<organism evidence="2 3">
    <name type="scientific">Erythroxylum novogranatense</name>
    <dbReference type="NCBI Taxonomy" id="1862640"/>
    <lineage>
        <taxon>Eukaryota</taxon>
        <taxon>Viridiplantae</taxon>
        <taxon>Streptophyta</taxon>
        <taxon>Embryophyta</taxon>
        <taxon>Tracheophyta</taxon>
        <taxon>Spermatophyta</taxon>
        <taxon>Magnoliopsida</taxon>
        <taxon>eudicotyledons</taxon>
        <taxon>Gunneridae</taxon>
        <taxon>Pentapetalae</taxon>
        <taxon>rosids</taxon>
        <taxon>fabids</taxon>
        <taxon>Malpighiales</taxon>
        <taxon>Erythroxylaceae</taxon>
        <taxon>Erythroxylum</taxon>
    </lineage>
</organism>
<evidence type="ECO:0000259" key="1">
    <source>
        <dbReference type="PROSITE" id="PS51186"/>
    </source>
</evidence>
<sequence>MVLLSSCPSSSHLPNSYQNCPNIFHRPSSRGFRLLRPVGSASDVYAPCRIDKSALLVAETVSEDELWAAARLRVRSFYDFDPSSFGIQDHKMYLAEREFEALKERMAGQRTGFRRVSCINATLPLSQLSSLFDDLCTECKFTDDGEHRVVVGSLDINQCLKLPEEITGMRPEGIGADFARAYLSNVCVAKELQRNGLGYELISKSKIVAQDGGISDLYVHVAINNEPAKKLYMKSGFIYENDEPAWQARFLDRPRRLLLWFGLPGTQNYTIVQ</sequence>
<dbReference type="Gene3D" id="3.40.630.30">
    <property type="match status" value="1"/>
</dbReference>
<gene>
    <name evidence="2" type="ORF">K2173_016150</name>
</gene>
<dbReference type="AlphaFoldDB" id="A0AAV8SFP4"/>
<name>A0AAV8SFP4_9ROSI</name>
<reference evidence="2 3" key="1">
    <citation type="submission" date="2021-09" db="EMBL/GenBank/DDBJ databases">
        <title>Genomic insights and catalytic innovation underlie evolution of tropane alkaloids biosynthesis.</title>
        <authorList>
            <person name="Wang Y.-J."/>
            <person name="Tian T."/>
            <person name="Huang J.-P."/>
            <person name="Huang S.-X."/>
        </authorList>
    </citation>
    <scope>NUCLEOTIDE SEQUENCE [LARGE SCALE GENOMIC DNA]</scope>
    <source>
        <strain evidence="2">KIB-2018</strain>
        <tissue evidence="2">Leaf</tissue>
    </source>
</reference>
<accession>A0AAV8SFP4</accession>
<comment type="caution">
    <text evidence="2">The sequence shown here is derived from an EMBL/GenBank/DDBJ whole genome shotgun (WGS) entry which is preliminary data.</text>
</comment>
<feature type="domain" description="N-acetyltransferase" evidence="1">
    <location>
        <begin position="111"/>
        <end position="264"/>
    </location>
</feature>
<dbReference type="GO" id="GO:0016747">
    <property type="term" value="F:acyltransferase activity, transferring groups other than amino-acyl groups"/>
    <property type="evidence" value="ECO:0007669"/>
    <property type="project" value="InterPro"/>
</dbReference>
<dbReference type="EMBL" id="JAIWQS010000011">
    <property type="protein sequence ID" value="KAJ8750969.1"/>
    <property type="molecule type" value="Genomic_DNA"/>
</dbReference>
<dbReference type="Proteomes" id="UP001159364">
    <property type="component" value="Linkage Group LG11"/>
</dbReference>
<dbReference type="GO" id="GO:0009507">
    <property type="term" value="C:chloroplast"/>
    <property type="evidence" value="ECO:0007669"/>
    <property type="project" value="TreeGrafter"/>
</dbReference>
<dbReference type="SUPFAM" id="SSF55729">
    <property type="entry name" value="Acyl-CoA N-acyltransferases (Nat)"/>
    <property type="match status" value="1"/>
</dbReference>
<evidence type="ECO:0000313" key="3">
    <source>
        <dbReference type="Proteomes" id="UP001159364"/>
    </source>
</evidence>
<dbReference type="CDD" id="cd04301">
    <property type="entry name" value="NAT_SF"/>
    <property type="match status" value="1"/>
</dbReference>
<dbReference type="InterPro" id="IPR000182">
    <property type="entry name" value="GNAT_dom"/>
</dbReference>
<protein>
    <recommendedName>
        <fullName evidence="1">N-acetyltransferase domain-containing protein</fullName>
    </recommendedName>
</protein>
<keyword evidence="3" id="KW-1185">Reference proteome</keyword>
<dbReference type="PANTHER" id="PTHR47876">
    <property type="entry name" value="OS08G0260000 PROTEIN"/>
    <property type="match status" value="1"/>
</dbReference>
<dbReference type="FunFam" id="3.40.630.30:FF:000231">
    <property type="entry name" value="uncharacterized protein LOC106768637"/>
    <property type="match status" value="1"/>
</dbReference>
<dbReference type="Pfam" id="PF00583">
    <property type="entry name" value="Acetyltransf_1"/>
    <property type="match status" value="1"/>
</dbReference>
<dbReference type="PROSITE" id="PS51186">
    <property type="entry name" value="GNAT"/>
    <property type="match status" value="1"/>
</dbReference>